<dbReference type="AlphaFoldDB" id="I1YLM7"/>
<dbReference type="InterPro" id="IPR027417">
    <property type="entry name" value="P-loop_NTPase"/>
</dbReference>
<dbReference type="InterPro" id="IPR001650">
    <property type="entry name" value="Helicase_C-like"/>
</dbReference>
<reference evidence="3 4" key="1">
    <citation type="journal article" date="2012" name="J. Bacteriol.">
        <title>Complete genome sequences of Methylophaga sp. strain JAM1 and Methylophaga sp. strain JAM7.</title>
        <authorList>
            <person name="Villeneuve C."/>
            <person name="Martineau C."/>
            <person name="Mauffrey F."/>
            <person name="Villemur R."/>
        </authorList>
    </citation>
    <scope>NUCLEOTIDE SEQUENCE [LARGE SCALE GENOMIC DNA]</scope>
    <source>
        <strain evidence="3 4">JAM7</strain>
    </source>
</reference>
<dbReference type="eggNOG" id="COG4096">
    <property type="taxonomic scope" value="Bacteria"/>
</dbReference>
<dbReference type="Gene3D" id="3.40.50.300">
    <property type="entry name" value="P-loop containing nucleotide triphosphate hydrolases"/>
    <property type="match status" value="2"/>
</dbReference>
<dbReference type="InterPro" id="IPR050742">
    <property type="entry name" value="Helicase_Restrict-Modif_Enz"/>
</dbReference>
<dbReference type="SMART" id="SM00487">
    <property type="entry name" value="DEXDc"/>
    <property type="match status" value="1"/>
</dbReference>
<accession>I1YLM7</accession>
<dbReference type="HOGENOM" id="CLU_009326_0_0_6"/>
<dbReference type="EMBL" id="CP003380">
    <property type="protein sequence ID" value="AFJ03820.1"/>
    <property type="molecule type" value="Genomic_DNA"/>
</dbReference>
<dbReference type="Pfam" id="PF00271">
    <property type="entry name" value="Helicase_C"/>
    <property type="match status" value="1"/>
</dbReference>
<dbReference type="EC" id="3.1.21.3" evidence="3"/>
<sequence>MSNFQFLQSDFPALHADAVEAEQLTFLSPKASAIFCRSSLENAVNWLYDNDRSLNRPWRADLSTLLHEHSFKSLFNNTLFNELNLIRKTGNIAAHGKSVSQQDALASLKYLFRFMRHLAIYYGKHTPEPQVFDEALIPHGQATQPNAQQLADTVADVEAKNAIEREAEQRQRQLAEQNAQLKQQLEQQKALLAERKQAREKTVNIEAAVPLLVSEAETRRRYIDLSLKEAGWDNLQDGYHLEYEVTGMPKSTNPSCVGYVDYVLWGDDGLPLAVIEAKKTMVDSRKGKHQAELYADCLEQLKGQRPIIFYSSGFETYLWDDQFYPEREVQGFYSKDELQLLIERRRTRTDCRDFKVNEAIAGRAYQLEAVARVAENTVTQNSQGELRGRARQSLLVMATGSGKTRTAAAIVDMLTKCNWAKRVLFLADRNALVSQAKNNFSELLPQLSSIDLTKEKEDNGTRLVFSTYPTIMNRIDGMRDSDTRFYGVGHFDLIIIDEAHRSVYQKYKAIFDYFDALLIGLTATPKAEVDHNTYGLFGIEDNNPTFAYELDKAVEEGFLVPPKAMSVPLKFMREGVHYNQLSDAEKAEYEEKFGDPTQGEAPDEIDSAALNKWLFNGDTVDKVLDHLMTHGIKVQGGDKLGKSIIFAKSHDHALFIEERFNKNYPEYAGKFLRVIDNYESKAQDLLEVFVDEYEERDPQIAVSVDMMDTGVDAPRVVNLVFFKPVKSPTKFWQMIGRGTRLCPDLFGIGEHKTHFVIFDYCQNFEFFDANPDGVQGKIVKSLIQQVFEAKLEVAMLIRGDTARTDEQADLAESYINELYQAIAGLDRNRFVVKAKLRYVVEFSDKDRWQNLSKSDLLDINTELAKLVLADKNDDEFARRFDVLVLNFQIALLTGSHSLSQFINKISSTANALLKKQNIPAIALQKDLLNELQTEVFWQEISVNRLENVRVALRDLMKYLDKDQQPIVNTSFEDTLEHDSISIHEPIGTYVTLQSYKDRVESYVRSHSDHLVIQKLKSNKPITETEINLLESILFDGQTVGTRQEYVDTYGDTPLGVFIRNIVGLDMAAAQAHFAEFIQAGNLRADQMTFINNIISYLNRNGVIEKTMLFEPPFTHIHDQGLLGVFDDAAATKVISLIDRVNQNALAAAAS</sequence>
<dbReference type="REBASE" id="48159">
    <property type="entry name" value="MspJAM7ORF2698P"/>
</dbReference>
<dbReference type="Gene3D" id="3.90.1570.30">
    <property type="match status" value="1"/>
</dbReference>
<gene>
    <name evidence="3" type="ordered locus">Q7C_2700</name>
</gene>
<dbReference type="KEGG" id="mec:Q7C_2700"/>
<keyword evidence="3" id="KW-0378">Hydrolase</keyword>
<dbReference type="InterPro" id="IPR014001">
    <property type="entry name" value="Helicase_ATP-bd"/>
</dbReference>
<dbReference type="GO" id="GO:0003677">
    <property type="term" value="F:DNA binding"/>
    <property type="evidence" value="ECO:0007669"/>
    <property type="project" value="UniProtKB-KW"/>
</dbReference>
<dbReference type="PANTHER" id="PTHR47396">
    <property type="entry name" value="TYPE I RESTRICTION ENZYME ECOKI R PROTEIN"/>
    <property type="match status" value="1"/>
</dbReference>
<evidence type="ECO:0000256" key="1">
    <source>
        <dbReference type="SAM" id="Coils"/>
    </source>
</evidence>
<organism evidence="3 4">
    <name type="scientific">Methylophaga frappieri (strain ATCC BAA-2434 / DSM 25690 / JAM7)</name>
    <dbReference type="NCBI Taxonomy" id="754477"/>
    <lineage>
        <taxon>Bacteria</taxon>
        <taxon>Pseudomonadati</taxon>
        <taxon>Pseudomonadota</taxon>
        <taxon>Gammaproteobacteria</taxon>
        <taxon>Thiotrichales</taxon>
        <taxon>Piscirickettsiaceae</taxon>
        <taxon>Methylophaga</taxon>
    </lineage>
</organism>
<dbReference type="GO" id="GO:0009035">
    <property type="term" value="F:type I site-specific deoxyribonuclease activity"/>
    <property type="evidence" value="ECO:0007669"/>
    <property type="project" value="UniProtKB-EC"/>
</dbReference>
<evidence type="ECO:0000313" key="3">
    <source>
        <dbReference type="EMBL" id="AFJ03820.1"/>
    </source>
</evidence>
<dbReference type="Pfam" id="PF13643">
    <property type="entry name" value="DUF4145"/>
    <property type="match status" value="1"/>
</dbReference>
<evidence type="ECO:0000313" key="4">
    <source>
        <dbReference type="Proteomes" id="UP000009145"/>
    </source>
</evidence>
<dbReference type="GO" id="GO:0009307">
    <property type="term" value="P:DNA restriction-modification system"/>
    <property type="evidence" value="ECO:0007669"/>
    <property type="project" value="UniProtKB-KW"/>
</dbReference>
<dbReference type="InterPro" id="IPR007409">
    <property type="entry name" value="Restrct_endonuc_type1_HsdR_N"/>
</dbReference>
<feature type="domain" description="Helicase ATP-binding" evidence="2">
    <location>
        <begin position="384"/>
        <end position="543"/>
    </location>
</feature>
<keyword evidence="4" id="KW-1185">Reference proteome</keyword>
<dbReference type="PANTHER" id="PTHR47396:SF1">
    <property type="entry name" value="ATP-DEPENDENT HELICASE IRC3-RELATED"/>
    <property type="match status" value="1"/>
</dbReference>
<keyword evidence="1" id="KW-0175">Coiled coil</keyword>
<dbReference type="Pfam" id="PF08463">
    <property type="entry name" value="EcoEI_R_C"/>
    <property type="match status" value="1"/>
</dbReference>
<dbReference type="STRING" id="754477.Q7C_2700"/>
<dbReference type="InterPro" id="IPR025285">
    <property type="entry name" value="DUF4145"/>
</dbReference>
<dbReference type="Pfam" id="PF04851">
    <property type="entry name" value="ResIII"/>
    <property type="match status" value="1"/>
</dbReference>
<dbReference type="OrthoDB" id="9804086at2"/>
<feature type="coiled-coil region" evidence="1">
    <location>
        <begin position="160"/>
        <end position="202"/>
    </location>
</feature>
<dbReference type="Pfam" id="PF04313">
    <property type="entry name" value="HSDR_N"/>
    <property type="match status" value="1"/>
</dbReference>
<dbReference type="PROSITE" id="PS51192">
    <property type="entry name" value="HELICASE_ATP_BIND_1"/>
    <property type="match status" value="1"/>
</dbReference>
<dbReference type="GO" id="GO:0005829">
    <property type="term" value="C:cytosol"/>
    <property type="evidence" value="ECO:0007669"/>
    <property type="project" value="TreeGrafter"/>
</dbReference>
<protein>
    <submittedName>
        <fullName evidence="3">Type I restriction-modification system, restriction subunit R</fullName>
        <ecNumber evidence="3">3.1.21.3</ecNumber>
    </submittedName>
</protein>
<evidence type="ECO:0000259" key="2">
    <source>
        <dbReference type="PROSITE" id="PS51192"/>
    </source>
</evidence>
<dbReference type="RefSeq" id="WP_014705238.1">
    <property type="nucleotide sequence ID" value="NC_017856.1"/>
</dbReference>
<proteinExistence type="predicted"/>
<dbReference type="CDD" id="cd18799">
    <property type="entry name" value="SF2_C_EcoAI-like"/>
    <property type="match status" value="1"/>
</dbReference>
<name>I1YLM7_METFJ</name>
<dbReference type="InterPro" id="IPR013670">
    <property type="entry name" value="EcoEI_R_C_dom"/>
</dbReference>
<dbReference type="CDD" id="cd18032">
    <property type="entry name" value="DEXHc_RE_I_III_res"/>
    <property type="match status" value="1"/>
</dbReference>
<dbReference type="Proteomes" id="UP000009145">
    <property type="component" value="Chromosome"/>
</dbReference>
<dbReference type="GO" id="GO:0005524">
    <property type="term" value="F:ATP binding"/>
    <property type="evidence" value="ECO:0007669"/>
    <property type="project" value="UniProtKB-KW"/>
</dbReference>
<dbReference type="SUPFAM" id="SSF52540">
    <property type="entry name" value="P-loop containing nucleoside triphosphate hydrolases"/>
    <property type="match status" value="2"/>
</dbReference>
<dbReference type="PATRIC" id="fig|754477.3.peg.2654"/>
<dbReference type="InterPro" id="IPR006935">
    <property type="entry name" value="Helicase/UvrB_N"/>
</dbReference>